<dbReference type="Gene3D" id="1.10.730.10">
    <property type="entry name" value="Isoleucyl-tRNA Synthetase, Domain 1"/>
    <property type="match status" value="1"/>
</dbReference>
<comment type="function">
    <text evidence="1">Is required not only for elongation of protein synthesis but also for the initiation of all mRNA translation through initiator tRNA(fMet) aminoacylation.</text>
</comment>
<dbReference type="PATRIC" id="fig|1618549.4.peg.1329"/>
<dbReference type="Pfam" id="PF09334">
    <property type="entry name" value="tRNA-synt_1g"/>
    <property type="match status" value="2"/>
</dbReference>
<organism evidence="12 13">
    <name type="scientific">Candidatus Woesebacteria bacterium GW2011_GWA1_39_12</name>
    <dbReference type="NCBI Taxonomy" id="1618549"/>
    <lineage>
        <taxon>Bacteria</taxon>
        <taxon>Candidatus Woeseibacteriota</taxon>
    </lineage>
</organism>
<dbReference type="InterPro" id="IPR014729">
    <property type="entry name" value="Rossmann-like_a/b/a_fold"/>
</dbReference>
<dbReference type="InterPro" id="IPR033911">
    <property type="entry name" value="MetRS_core"/>
</dbReference>
<dbReference type="EC" id="6.1.1.10" evidence="2"/>
<name>A0A0G0LY29_9BACT</name>
<evidence type="ECO:0000256" key="1">
    <source>
        <dbReference type="ARBA" id="ARBA00003314"/>
    </source>
</evidence>
<evidence type="ECO:0000256" key="9">
    <source>
        <dbReference type="ARBA" id="ARBA00030904"/>
    </source>
</evidence>
<dbReference type="GO" id="GO:0006431">
    <property type="term" value="P:methionyl-tRNA aminoacylation"/>
    <property type="evidence" value="ECO:0007669"/>
    <property type="project" value="InterPro"/>
</dbReference>
<keyword evidence="4 10" id="KW-0436">Ligase</keyword>
<dbReference type="InterPro" id="IPR023457">
    <property type="entry name" value="Met-tRNA_synth_2"/>
</dbReference>
<accession>A0A0G0LY29</accession>
<evidence type="ECO:0000256" key="4">
    <source>
        <dbReference type="ARBA" id="ARBA00022598"/>
    </source>
</evidence>
<dbReference type="InterPro" id="IPR014758">
    <property type="entry name" value="Met-tRNA_synth"/>
</dbReference>
<dbReference type="EMBL" id="LBWA01000023">
    <property type="protein sequence ID" value="KKQ96848.1"/>
    <property type="molecule type" value="Genomic_DNA"/>
</dbReference>
<dbReference type="Gene3D" id="3.40.50.620">
    <property type="entry name" value="HUPs"/>
    <property type="match status" value="1"/>
</dbReference>
<evidence type="ECO:0000256" key="3">
    <source>
        <dbReference type="ARBA" id="ARBA00018753"/>
    </source>
</evidence>
<protein>
    <recommendedName>
        <fullName evidence="3">Methionine--tRNA ligase</fullName>
        <ecNumber evidence="2">6.1.1.10</ecNumber>
    </recommendedName>
    <alternativeName>
        <fullName evidence="9">Methionyl-tRNA synthetase</fullName>
    </alternativeName>
</protein>
<dbReference type="GO" id="GO:0005524">
    <property type="term" value="F:ATP binding"/>
    <property type="evidence" value="ECO:0007669"/>
    <property type="project" value="UniProtKB-KW"/>
</dbReference>
<evidence type="ECO:0000259" key="11">
    <source>
        <dbReference type="Pfam" id="PF09334"/>
    </source>
</evidence>
<dbReference type="PANTHER" id="PTHR43326">
    <property type="entry name" value="METHIONYL-TRNA SYNTHETASE"/>
    <property type="match status" value="1"/>
</dbReference>
<dbReference type="InterPro" id="IPR009080">
    <property type="entry name" value="tRNAsynth_Ia_anticodon-bd"/>
</dbReference>
<dbReference type="AlphaFoldDB" id="A0A0G0LY29"/>
<evidence type="ECO:0000313" key="13">
    <source>
        <dbReference type="Proteomes" id="UP000034325"/>
    </source>
</evidence>
<dbReference type="PANTHER" id="PTHR43326:SF1">
    <property type="entry name" value="METHIONINE--TRNA LIGASE, MITOCHONDRIAL"/>
    <property type="match status" value="1"/>
</dbReference>
<feature type="domain" description="Methionyl/Leucyl tRNA synthetase" evidence="11">
    <location>
        <begin position="6"/>
        <end position="148"/>
    </location>
</feature>
<evidence type="ECO:0000256" key="6">
    <source>
        <dbReference type="ARBA" id="ARBA00022840"/>
    </source>
</evidence>
<dbReference type="CDD" id="cd00814">
    <property type="entry name" value="MetRS_core"/>
    <property type="match status" value="1"/>
</dbReference>
<dbReference type="NCBIfam" id="TIGR00398">
    <property type="entry name" value="metG"/>
    <property type="match status" value="1"/>
</dbReference>
<evidence type="ECO:0000256" key="7">
    <source>
        <dbReference type="ARBA" id="ARBA00022917"/>
    </source>
</evidence>
<keyword evidence="5 10" id="KW-0547">Nucleotide-binding</keyword>
<dbReference type="InterPro" id="IPR015413">
    <property type="entry name" value="Methionyl/Leucyl_tRNA_Synth"/>
</dbReference>
<gene>
    <name evidence="12" type="ORF">UT23_C0023G0004</name>
</gene>
<proteinExistence type="inferred from homology"/>
<comment type="caution">
    <text evidence="12">The sequence shown here is derived from an EMBL/GenBank/DDBJ whole genome shotgun (WGS) entry which is preliminary data.</text>
</comment>
<sequence length="470" mass="53651">MNSKFFLTTPIYYVNDVPHIGHAYTTIAADVVARYWRQKISKENVFFLTGTDEHGQKVAQAAKEKGLSPKEFVDSVAPRFEEAWKLLNIDYDYFIRTTDPKHESVVTDLLQKIYDAGYIYPGTYKGLYCVGCEKFLTESELVDGKCPLHPNKEPVHQEEKNYFLKLKELSRKVFEKIENGEYQILPEDKKKEIVSRIKQGVEDISISRAGVSWGIPLPWDKSQTIYVWVDALINYYSATRFIKGKEGFWPANLHLVGKDILWFHTVIWQAILIATGIPLPKTIFAHGFFTIDGAKMSKSLGNVISPQELVEKYGVDGARYLVVSAYPFGSDGDISLDKFKEEYNAHLANGIGNLVSRIAKLCENSGFEFPQEKVLKFDDLVEENIKNYHFDEALKNLFDRFISGLDSSINKEEPWKLTGENLKEFLTGSVSIIRNLSFNLRPFLPVTSEKIEKQFLGPKIKSGLPLFPRL</sequence>
<dbReference type="Proteomes" id="UP000034325">
    <property type="component" value="Unassembled WGS sequence"/>
</dbReference>
<dbReference type="PRINTS" id="PR01041">
    <property type="entry name" value="TRNASYNTHMET"/>
</dbReference>
<dbReference type="Gene3D" id="2.170.220.10">
    <property type="match status" value="1"/>
</dbReference>
<reference evidence="12 13" key="1">
    <citation type="journal article" date="2015" name="Nature">
        <title>rRNA introns, odd ribosomes, and small enigmatic genomes across a large radiation of phyla.</title>
        <authorList>
            <person name="Brown C.T."/>
            <person name="Hug L.A."/>
            <person name="Thomas B.C."/>
            <person name="Sharon I."/>
            <person name="Castelle C.J."/>
            <person name="Singh A."/>
            <person name="Wilkins M.J."/>
            <person name="Williams K.H."/>
            <person name="Banfield J.F."/>
        </authorList>
    </citation>
    <scope>NUCLEOTIDE SEQUENCE [LARGE SCALE GENOMIC DNA]</scope>
</reference>
<evidence type="ECO:0000313" key="12">
    <source>
        <dbReference type="EMBL" id="KKQ96848.1"/>
    </source>
</evidence>
<comment type="similarity">
    <text evidence="10">Belongs to the class-I aminoacyl-tRNA synthetase family.</text>
</comment>
<dbReference type="SUPFAM" id="SSF52374">
    <property type="entry name" value="Nucleotidylyl transferase"/>
    <property type="match status" value="1"/>
</dbReference>
<evidence type="ECO:0000256" key="5">
    <source>
        <dbReference type="ARBA" id="ARBA00022741"/>
    </source>
</evidence>
<keyword evidence="8 10" id="KW-0030">Aminoacyl-tRNA synthetase</keyword>
<evidence type="ECO:0000256" key="10">
    <source>
        <dbReference type="RuleBase" id="RU363039"/>
    </source>
</evidence>
<keyword evidence="6 10" id="KW-0067">ATP-binding</keyword>
<evidence type="ECO:0000256" key="8">
    <source>
        <dbReference type="ARBA" id="ARBA00023146"/>
    </source>
</evidence>
<keyword evidence="7 10" id="KW-0648">Protein biosynthesis</keyword>
<feature type="domain" description="Methionyl/Leucyl tRNA synthetase" evidence="11">
    <location>
        <begin position="152"/>
        <end position="358"/>
    </location>
</feature>
<dbReference type="GO" id="GO:0004825">
    <property type="term" value="F:methionine-tRNA ligase activity"/>
    <property type="evidence" value="ECO:0007669"/>
    <property type="project" value="UniProtKB-EC"/>
</dbReference>
<dbReference type="FunFam" id="2.170.220.10:FF:000003">
    <property type="entry name" value="Methionine--tRNA ligase"/>
    <property type="match status" value="1"/>
</dbReference>
<dbReference type="SUPFAM" id="SSF47323">
    <property type="entry name" value="Anticodon-binding domain of a subclass of class I aminoacyl-tRNA synthetases"/>
    <property type="match status" value="1"/>
</dbReference>
<evidence type="ECO:0000256" key="2">
    <source>
        <dbReference type="ARBA" id="ARBA00012838"/>
    </source>
</evidence>